<feature type="domain" description="Putative ER transporter 6TM N-terminal" evidence="8">
    <location>
        <begin position="152"/>
        <end position="393"/>
    </location>
</feature>
<feature type="transmembrane region" description="Helical" evidence="6">
    <location>
        <begin position="186"/>
        <end position="209"/>
    </location>
</feature>
<dbReference type="HOGENOM" id="CLU_001788_0_1_1"/>
<evidence type="ECO:0000256" key="6">
    <source>
        <dbReference type="SAM" id="Phobius"/>
    </source>
</evidence>
<feature type="transmembrane region" description="Helical" evidence="6">
    <location>
        <begin position="115"/>
        <end position="135"/>
    </location>
</feature>
<sequence length="1054" mass="117912">MQAQASSQSASSSADDAEKTTPKPKDVPDQPSRSSAPAEDGKKASKAKQLWDKVGLDFMTVSLMFKGSLPPTIALAAFQSTTWANHFGTLGYLVAIASVLGFCIMPRGKFIQTMLLNVFTVCLAAAVNLLALYCATQARLHTTPNGRPLAAYNSSSSAVLAIWLVFQTYVVNVVKASRPQFQFPAIIYSIFINVSMTNGVQFPTMLSAISFMKSLLEAFLTGFALATGVHFFVFPTSSRTVVFKEMTGYLMCYAGVLKAHTAAMHSLEEADPGRMRREREEAQGNNEHIKKRQKKDGQHAGPLTTPATIGVKEAFGKLIDLHTKLHADVMPAKREFAIGKLESHDLTELWGLLRRIFVPVMGLTASVDLLQRTAIKYHWSEESDNEQEEKARHRHIDSMHFLMKQLHEPFARTTKAIEAAMMHVLITLELVKPPKKKPDEESAGEQPVPGSPGFASAYQKKVEEFYHSKKLTLKEWCQEHDIELPADFMESTFVAPEKHFIRDEHKRERYQRQLFFTLYLEYLLYRTGCAVLDLVLWADKRKQEGALKHLKLIFPGSKTLYEWFRAIFGREDRNNDGHYLEEMNSGGVEAVDLGEEFERRKDPEHLPPQNALERFGETLRKIPIFLRSDASAFGFRVACATLTVGIICYLEKTQAWFLRQRLLWAMVIVAISMSRTSGQSTFNYALRALGTAIAMVGTYIIWYIVVGHAPGVLIFLWLWTGLAFYFILKFPKFIVVSILSLVTAVLIIGYELQVQKIGVAASLSSGQPVYPTYVLAPYRLATILGGLFVAFFWTIFPYPVSETSEMRKDLGAALYLLANFYSVVRETLTSRIRGTDGDVKVKGTHAYQLNEAFDTVVSKLLSLLTNLRTNAAFSKFQVRIGGRFPIEEYEGLIETCQHMLQHLALINYASTEFSLHNSHHKDGAAPSQWSTDFRKLLAATNTTSHQITSVLSLLSSALTNGQPLPPYLQMPESYKLVKHLDNINPDLLSVRHIAEPEYSAFAVLQVCAQAINDDFDQLARHVKALVGTIDFTFHSKEQSDADNDAAGTGKGKAD</sequence>
<feature type="domain" description="DUF2421" evidence="7">
    <location>
        <begin position="797"/>
        <end position="1027"/>
    </location>
</feature>
<feature type="transmembrane region" description="Helical" evidence="6">
    <location>
        <begin position="712"/>
        <end position="728"/>
    </location>
</feature>
<gene>
    <name evidence="10" type="ORF">BAUCODRAFT_124379</name>
</gene>
<feature type="transmembrane region" description="Helical" evidence="6">
    <location>
        <begin position="773"/>
        <end position="796"/>
    </location>
</feature>
<dbReference type="OMA" id="YMENLMH"/>
<feature type="domain" description="Integral membrane bound transporter" evidence="9">
    <location>
        <begin position="656"/>
        <end position="793"/>
    </location>
</feature>
<feature type="domain" description="Putative ER transporter 6TM N-terminal" evidence="8">
    <location>
        <begin position="51"/>
        <end position="144"/>
    </location>
</feature>
<dbReference type="PANTHER" id="PTHR37994">
    <property type="entry name" value="ARAE_2_N DOMAIN-CONTAINING PROTEIN-RELATED"/>
    <property type="match status" value="1"/>
</dbReference>
<dbReference type="RefSeq" id="XP_007678489.1">
    <property type="nucleotide sequence ID" value="XM_007680299.1"/>
</dbReference>
<dbReference type="KEGG" id="bcom:BAUCODRAFT_124379"/>
<evidence type="ECO:0000259" key="9">
    <source>
        <dbReference type="Pfam" id="PF13515"/>
    </source>
</evidence>
<dbReference type="InterPro" id="IPR049453">
    <property type="entry name" value="Memb_transporter_dom"/>
</dbReference>
<evidence type="ECO:0000259" key="7">
    <source>
        <dbReference type="Pfam" id="PF10334"/>
    </source>
</evidence>
<feature type="compositionally biased region" description="Basic and acidic residues" evidence="5">
    <location>
        <begin position="268"/>
        <end position="282"/>
    </location>
</feature>
<dbReference type="AlphaFoldDB" id="M2N7K0"/>
<evidence type="ECO:0000256" key="1">
    <source>
        <dbReference type="ARBA" id="ARBA00004141"/>
    </source>
</evidence>
<feature type="compositionally biased region" description="Basic and acidic residues" evidence="5">
    <location>
        <begin position="16"/>
        <end position="28"/>
    </location>
</feature>
<evidence type="ECO:0008006" key="12">
    <source>
        <dbReference type="Google" id="ProtNLM"/>
    </source>
</evidence>
<dbReference type="Proteomes" id="UP000011761">
    <property type="component" value="Unassembled WGS sequence"/>
</dbReference>
<dbReference type="Pfam" id="PF13515">
    <property type="entry name" value="FUSC_2"/>
    <property type="match status" value="1"/>
</dbReference>
<dbReference type="GO" id="GO:0016020">
    <property type="term" value="C:membrane"/>
    <property type="evidence" value="ECO:0007669"/>
    <property type="project" value="UniProtKB-SubCell"/>
</dbReference>
<keyword evidence="2 6" id="KW-0812">Transmembrane</keyword>
<name>M2N7K0_BAUPA</name>
<dbReference type="InterPro" id="IPR018823">
    <property type="entry name" value="ArAE_2_N"/>
</dbReference>
<comment type="subcellular location">
    <subcellularLocation>
        <location evidence="1">Membrane</location>
        <topology evidence="1">Multi-pass membrane protein</topology>
    </subcellularLocation>
</comment>
<proteinExistence type="predicted"/>
<evidence type="ECO:0000313" key="11">
    <source>
        <dbReference type="Proteomes" id="UP000011761"/>
    </source>
</evidence>
<accession>M2N7K0</accession>
<feature type="transmembrane region" description="Helical" evidence="6">
    <location>
        <begin position="684"/>
        <end position="705"/>
    </location>
</feature>
<evidence type="ECO:0000313" key="10">
    <source>
        <dbReference type="EMBL" id="EMC94785.1"/>
    </source>
</evidence>
<evidence type="ECO:0000256" key="3">
    <source>
        <dbReference type="ARBA" id="ARBA00022989"/>
    </source>
</evidence>
<evidence type="ECO:0000259" key="8">
    <source>
        <dbReference type="Pfam" id="PF10337"/>
    </source>
</evidence>
<feature type="transmembrane region" description="Helical" evidence="6">
    <location>
        <begin position="633"/>
        <end position="650"/>
    </location>
</feature>
<organism evidence="10 11">
    <name type="scientific">Baudoinia panamericana (strain UAMH 10762)</name>
    <name type="common">Angels' share fungus</name>
    <name type="synonym">Baudoinia compniacensis (strain UAMH 10762)</name>
    <dbReference type="NCBI Taxonomy" id="717646"/>
    <lineage>
        <taxon>Eukaryota</taxon>
        <taxon>Fungi</taxon>
        <taxon>Dikarya</taxon>
        <taxon>Ascomycota</taxon>
        <taxon>Pezizomycotina</taxon>
        <taxon>Dothideomycetes</taxon>
        <taxon>Dothideomycetidae</taxon>
        <taxon>Mycosphaerellales</taxon>
        <taxon>Teratosphaeriaceae</taxon>
        <taxon>Baudoinia</taxon>
    </lineage>
</organism>
<dbReference type="Pfam" id="PF10337">
    <property type="entry name" value="ArAE_2_N"/>
    <property type="match status" value="2"/>
</dbReference>
<dbReference type="InterPro" id="IPR018820">
    <property type="entry name" value="BRE4-related_DUF2421"/>
</dbReference>
<feature type="transmembrane region" description="Helical" evidence="6">
    <location>
        <begin position="215"/>
        <end position="234"/>
    </location>
</feature>
<feature type="transmembrane region" description="Helical" evidence="6">
    <location>
        <begin position="155"/>
        <end position="174"/>
    </location>
</feature>
<evidence type="ECO:0000256" key="5">
    <source>
        <dbReference type="SAM" id="MobiDB-lite"/>
    </source>
</evidence>
<feature type="region of interest" description="Disordered" evidence="5">
    <location>
        <begin position="268"/>
        <end position="304"/>
    </location>
</feature>
<protein>
    <recommendedName>
        <fullName evidence="12">ER transporter 6TM N-terminal domain-containing protein</fullName>
    </recommendedName>
</protein>
<keyword evidence="4 6" id="KW-0472">Membrane</keyword>
<keyword evidence="11" id="KW-1185">Reference proteome</keyword>
<reference evidence="10 11" key="1">
    <citation type="journal article" date="2012" name="PLoS Pathog.">
        <title>Diverse lifestyles and strategies of plant pathogenesis encoded in the genomes of eighteen Dothideomycetes fungi.</title>
        <authorList>
            <person name="Ohm R.A."/>
            <person name="Feau N."/>
            <person name="Henrissat B."/>
            <person name="Schoch C.L."/>
            <person name="Horwitz B.A."/>
            <person name="Barry K.W."/>
            <person name="Condon B.J."/>
            <person name="Copeland A.C."/>
            <person name="Dhillon B."/>
            <person name="Glaser F."/>
            <person name="Hesse C.N."/>
            <person name="Kosti I."/>
            <person name="LaButti K."/>
            <person name="Lindquist E.A."/>
            <person name="Lucas S."/>
            <person name="Salamov A.A."/>
            <person name="Bradshaw R.E."/>
            <person name="Ciuffetti L."/>
            <person name="Hamelin R.C."/>
            <person name="Kema G.H.J."/>
            <person name="Lawrence C."/>
            <person name="Scott J.A."/>
            <person name="Spatafora J.W."/>
            <person name="Turgeon B.G."/>
            <person name="de Wit P.J.G.M."/>
            <person name="Zhong S."/>
            <person name="Goodwin S.B."/>
            <person name="Grigoriev I.V."/>
        </authorList>
    </citation>
    <scope>NUCLEOTIDE SEQUENCE [LARGE SCALE GENOMIC DNA]</scope>
    <source>
        <strain evidence="10 11">UAMH 10762</strain>
    </source>
</reference>
<dbReference type="GeneID" id="19107874"/>
<evidence type="ECO:0000256" key="2">
    <source>
        <dbReference type="ARBA" id="ARBA00022692"/>
    </source>
</evidence>
<feature type="region of interest" description="Disordered" evidence="5">
    <location>
        <begin position="1"/>
        <end position="46"/>
    </location>
</feature>
<dbReference type="eggNOG" id="KOG4711">
    <property type="taxonomic scope" value="Eukaryota"/>
</dbReference>
<dbReference type="PANTHER" id="PTHR37994:SF4">
    <property type="entry name" value="ER TRANSPORTER 6TM N-TERMINAL DOMAIN-CONTAINING PROTEIN-RELATED"/>
    <property type="match status" value="1"/>
</dbReference>
<dbReference type="OrthoDB" id="2274698at2759"/>
<keyword evidence="3 6" id="KW-1133">Transmembrane helix</keyword>
<feature type="compositionally biased region" description="Low complexity" evidence="5">
    <location>
        <begin position="1"/>
        <end position="14"/>
    </location>
</feature>
<evidence type="ECO:0000256" key="4">
    <source>
        <dbReference type="ARBA" id="ARBA00023136"/>
    </source>
</evidence>
<feature type="transmembrane region" description="Helical" evidence="6">
    <location>
        <begin position="83"/>
        <end position="103"/>
    </location>
</feature>
<dbReference type="Pfam" id="PF10334">
    <property type="entry name" value="BRE4"/>
    <property type="match status" value="1"/>
</dbReference>
<dbReference type="STRING" id="717646.M2N7K0"/>
<feature type="transmembrane region" description="Helical" evidence="6">
    <location>
        <begin position="734"/>
        <end position="752"/>
    </location>
</feature>
<dbReference type="EMBL" id="KB445558">
    <property type="protein sequence ID" value="EMC94785.1"/>
    <property type="molecule type" value="Genomic_DNA"/>
</dbReference>